<evidence type="ECO:0000313" key="1">
    <source>
        <dbReference type="EMBL" id="KAJ7679970.1"/>
    </source>
</evidence>
<reference evidence="1" key="1">
    <citation type="submission" date="2023-03" db="EMBL/GenBank/DDBJ databases">
        <title>Massive genome expansion in bonnet fungi (Mycena s.s.) driven by repeated elements and novel gene families across ecological guilds.</title>
        <authorList>
            <consortium name="Lawrence Berkeley National Laboratory"/>
            <person name="Harder C.B."/>
            <person name="Miyauchi S."/>
            <person name="Viragh M."/>
            <person name="Kuo A."/>
            <person name="Thoen E."/>
            <person name="Andreopoulos B."/>
            <person name="Lu D."/>
            <person name="Skrede I."/>
            <person name="Drula E."/>
            <person name="Henrissat B."/>
            <person name="Morin E."/>
            <person name="Kohler A."/>
            <person name="Barry K."/>
            <person name="LaButti K."/>
            <person name="Morin E."/>
            <person name="Salamov A."/>
            <person name="Lipzen A."/>
            <person name="Mereny Z."/>
            <person name="Hegedus B."/>
            <person name="Baldrian P."/>
            <person name="Stursova M."/>
            <person name="Weitz H."/>
            <person name="Taylor A."/>
            <person name="Grigoriev I.V."/>
            <person name="Nagy L.G."/>
            <person name="Martin F."/>
            <person name="Kauserud H."/>
        </authorList>
    </citation>
    <scope>NUCLEOTIDE SEQUENCE</scope>
    <source>
        <strain evidence="1">CBHHK067</strain>
    </source>
</reference>
<organism evidence="1 2">
    <name type="scientific">Mycena rosella</name>
    <name type="common">Pink bonnet</name>
    <name type="synonym">Agaricus rosellus</name>
    <dbReference type="NCBI Taxonomy" id="1033263"/>
    <lineage>
        <taxon>Eukaryota</taxon>
        <taxon>Fungi</taxon>
        <taxon>Dikarya</taxon>
        <taxon>Basidiomycota</taxon>
        <taxon>Agaricomycotina</taxon>
        <taxon>Agaricomycetes</taxon>
        <taxon>Agaricomycetidae</taxon>
        <taxon>Agaricales</taxon>
        <taxon>Marasmiineae</taxon>
        <taxon>Mycenaceae</taxon>
        <taxon>Mycena</taxon>
    </lineage>
</organism>
<gene>
    <name evidence="1" type="ORF">B0H17DRAFT_1206256</name>
</gene>
<proteinExistence type="predicted"/>
<sequence length="85" mass="9433">MDDEPHTEAELHSPQTMDEQRDQFAGAFFPQAQHFVIAGGNFNSINNITQVAPDPPSDFRRFPIGDLDLRNEIRLAKSGQGGPIL</sequence>
<dbReference type="Proteomes" id="UP001221757">
    <property type="component" value="Unassembled WGS sequence"/>
</dbReference>
<dbReference type="EMBL" id="JARKIE010000125">
    <property type="protein sequence ID" value="KAJ7679970.1"/>
    <property type="molecule type" value="Genomic_DNA"/>
</dbReference>
<evidence type="ECO:0000313" key="2">
    <source>
        <dbReference type="Proteomes" id="UP001221757"/>
    </source>
</evidence>
<protein>
    <submittedName>
        <fullName evidence="1">Uncharacterized protein</fullName>
    </submittedName>
</protein>
<comment type="caution">
    <text evidence="1">The sequence shown here is derived from an EMBL/GenBank/DDBJ whole genome shotgun (WGS) entry which is preliminary data.</text>
</comment>
<keyword evidence="2" id="KW-1185">Reference proteome</keyword>
<name>A0AAD7D5G9_MYCRO</name>
<accession>A0AAD7D5G9</accession>
<dbReference type="AlphaFoldDB" id="A0AAD7D5G9"/>